<dbReference type="EMBL" id="BMHE01000057">
    <property type="protein sequence ID" value="GGA09344.1"/>
    <property type="molecule type" value="Genomic_DNA"/>
</dbReference>
<dbReference type="PANTHER" id="PTHR43975">
    <property type="entry name" value="ZGC:101858"/>
    <property type="match status" value="1"/>
</dbReference>
<protein>
    <submittedName>
        <fullName evidence="1">Short-chain dehydrogenase</fullName>
    </submittedName>
</protein>
<dbReference type="Proteomes" id="UP000615455">
    <property type="component" value="Unassembled WGS sequence"/>
</dbReference>
<organism evidence="1 2">
    <name type="scientific">Paenibacillus marchantiophytorum</name>
    <dbReference type="NCBI Taxonomy" id="1619310"/>
    <lineage>
        <taxon>Bacteria</taxon>
        <taxon>Bacillati</taxon>
        <taxon>Bacillota</taxon>
        <taxon>Bacilli</taxon>
        <taxon>Bacillales</taxon>
        <taxon>Paenibacillaceae</taxon>
        <taxon>Paenibacillus</taxon>
    </lineage>
</organism>
<proteinExistence type="predicted"/>
<reference evidence="2" key="1">
    <citation type="journal article" date="2019" name="Int. J. Syst. Evol. Microbiol.">
        <title>The Global Catalogue of Microorganisms (GCM) 10K type strain sequencing project: providing services to taxonomists for standard genome sequencing and annotation.</title>
        <authorList>
            <consortium name="The Broad Institute Genomics Platform"/>
            <consortium name="The Broad Institute Genome Sequencing Center for Infectious Disease"/>
            <person name="Wu L."/>
            <person name="Ma J."/>
        </authorList>
    </citation>
    <scope>NUCLEOTIDE SEQUENCE [LARGE SCALE GENOMIC DNA]</scope>
    <source>
        <strain evidence="2">CGMCC 1.15043</strain>
    </source>
</reference>
<dbReference type="RefSeq" id="WP_189019501.1">
    <property type="nucleotide sequence ID" value="NZ_BMHE01000057.1"/>
</dbReference>
<dbReference type="Gene3D" id="3.40.50.720">
    <property type="entry name" value="NAD(P)-binding Rossmann-like Domain"/>
    <property type="match status" value="1"/>
</dbReference>
<dbReference type="InterPro" id="IPR002347">
    <property type="entry name" value="SDR_fam"/>
</dbReference>
<dbReference type="PRINTS" id="PR00081">
    <property type="entry name" value="GDHRDH"/>
</dbReference>
<dbReference type="SUPFAM" id="SSF51735">
    <property type="entry name" value="NAD(P)-binding Rossmann-fold domains"/>
    <property type="match status" value="1"/>
</dbReference>
<accession>A0ABQ1FGP8</accession>
<dbReference type="Pfam" id="PF00106">
    <property type="entry name" value="adh_short"/>
    <property type="match status" value="1"/>
</dbReference>
<dbReference type="PANTHER" id="PTHR43975:SF2">
    <property type="entry name" value="EG:BACR7A4.14 PROTEIN-RELATED"/>
    <property type="match status" value="1"/>
</dbReference>
<name>A0ABQ1FGP8_9BACL</name>
<dbReference type="Pfam" id="PF13561">
    <property type="entry name" value="adh_short_C2"/>
    <property type="match status" value="1"/>
</dbReference>
<sequence length="219" mass="23256">MDLGLAGKVALITGGSKGIGLVTAITLASEGAHIAICARNEDDLRGAAAKIVEKTGAKVHYIQANVSSEEDCQRAVAETVERFGRLDILINNAGTFAASPFEQATHEVWTQDLDLKLFGAIHCSKAALPYLIESGKGAIVNMSTSSAKTPAASIERSWRNQHPELTWEQFSQLPHHQIPLGRIGYTQEAANVIAFLVSDAASYVTGTSVNVDGRKGATL</sequence>
<evidence type="ECO:0000313" key="2">
    <source>
        <dbReference type="Proteomes" id="UP000615455"/>
    </source>
</evidence>
<evidence type="ECO:0000313" key="1">
    <source>
        <dbReference type="EMBL" id="GGA09344.1"/>
    </source>
</evidence>
<keyword evidence="2" id="KW-1185">Reference proteome</keyword>
<gene>
    <name evidence="1" type="ORF">GCM10008018_63730</name>
</gene>
<dbReference type="InterPro" id="IPR036291">
    <property type="entry name" value="NAD(P)-bd_dom_sf"/>
</dbReference>
<comment type="caution">
    <text evidence="1">The sequence shown here is derived from an EMBL/GenBank/DDBJ whole genome shotgun (WGS) entry which is preliminary data.</text>
</comment>